<dbReference type="AlphaFoldDB" id="A0A3B0XJR7"/>
<gene>
    <name evidence="1" type="ORF">MNBD_GAMMA11-582</name>
</gene>
<accession>A0A3B0XJR7</accession>
<reference evidence="1" key="1">
    <citation type="submission" date="2018-06" db="EMBL/GenBank/DDBJ databases">
        <authorList>
            <person name="Zhirakovskaya E."/>
        </authorList>
    </citation>
    <scope>NUCLEOTIDE SEQUENCE</scope>
</reference>
<proteinExistence type="predicted"/>
<evidence type="ECO:0000313" key="1">
    <source>
        <dbReference type="EMBL" id="VAW62009.1"/>
    </source>
</evidence>
<dbReference type="EMBL" id="UOFG01000161">
    <property type="protein sequence ID" value="VAW62009.1"/>
    <property type="molecule type" value="Genomic_DNA"/>
</dbReference>
<organism evidence="1">
    <name type="scientific">hydrothermal vent metagenome</name>
    <dbReference type="NCBI Taxonomy" id="652676"/>
    <lineage>
        <taxon>unclassified sequences</taxon>
        <taxon>metagenomes</taxon>
        <taxon>ecological metagenomes</taxon>
    </lineage>
</organism>
<name>A0A3B0XJR7_9ZZZZ</name>
<protein>
    <submittedName>
        <fullName evidence="1">Uncharacterized protein</fullName>
    </submittedName>
</protein>
<sequence length="65" mass="7310">MQGLLDNGFKVVLESRGDCFNSLLNKGSLFVPYYVLLMALSAPVRKKLFSNIDSILVMISLPFWV</sequence>